<dbReference type="PANTHER" id="PTHR11358">
    <property type="entry name" value="ARGINASE/AGMATINASE"/>
    <property type="match status" value="1"/>
</dbReference>
<dbReference type="InterPro" id="IPR023696">
    <property type="entry name" value="Ureohydrolase_dom_sf"/>
</dbReference>
<keyword evidence="4" id="KW-0614">Plasmid</keyword>
<dbReference type="EC" id="3.5.3.7" evidence="4"/>
<dbReference type="GO" id="GO:0047971">
    <property type="term" value="F:guanidinobutyrase activity"/>
    <property type="evidence" value="ECO:0007669"/>
    <property type="project" value="UniProtKB-EC"/>
</dbReference>
<keyword evidence="3 4" id="KW-0378">Hydrolase</keyword>
<evidence type="ECO:0000256" key="2">
    <source>
        <dbReference type="ARBA" id="ARBA00022723"/>
    </source>
</evidence>
<accession>A0ABY3ZQU8</accession>
<gene>
    <name evidence="4" type="primary">gbuA_2</name>
    <name evidence="4" type="ORF">DSM109990_03888</name>
</gene>
<dbReference type="InterPro" id="IPR005925">
    <property type="entry name" value="Agmatinase-rel"/>
</dbReference>
<comment type="similarity">
    <text evidence="1">Belongs to the arginase family. Agmatinase subfamily.</text>
</comment>
<keyword evidence="5" id="KW-1185">Reference proteome</keyword>
<dbReference type="Gene3D" id="3.40.800.10">
    <property type="entry name" value="Ureohydrolase domain"/>
    <property type="match status" value="1"/>
</dbReference>
<dbReference type="InterPro" id="IPR006035">
    <property type="entry name" value="Ureohydrolase"/>
</dbReference>
<dbReference type="SUPFAM" id="SSF52768">
    <property type="entry name" value="Arginase/deacetylase"/>
    <property type="match status" value="1"/>
</dbReference>
<dbReference type="PIRSF" id="PIRSF036979">
    <property type="entry name" value="Arginase"/>
    <property type="match status" value="1"/>
</dbReference>
<dbReference type="PANTHER" id="PTHR11358:SF26">
    <property type="entry name" value="GUANIDINO ACID HYDROLASE, MITOCHONDRIAL"/>
    <property type="match status" value="1"/>
</dbReference>
<dbReference type="Pfam" id="PF00491">
    <property type="entry name" value="Arginase"/>
    <property type="match status" value="1"/>
</dbReference>
<reference evidence="5" key="1">
    <citation type="journal article" date="2022" name="Microorganisms">
        <title>Beyond the ABCs#Discovery of Three New Plasmid Types in Rhodobacterales (RepQ, RepY, RepW).</title>
        <authorList>
            <person name="Freese H.M."/>
            <person name="Ringel V."/>
            <person name="Overmann J."/>
            <person name="Petersen J."/>
        </authorList>
    </citation>
    <scope>NUCLEOTIDE SEQUENCE [LARGE SCALE GENOMIC DNA]</scope>
    <source>
        <strain evidence="5">DSM 109990</strain>
        <plasmid evidence="5">pDSM109990_c</plasmid>
    </source>
</reference>
<name>A0ABY3ZQU8_9RHOB</name>
<dbReference type="PRINTS" id="PR00116">
    <property type="entry name" value="ARGINASE"/>
</dbReference>
<dbReference type="Proteomes" id="UP000831019">
    <property type="component" value="Plasmid pDSM109990_c"/>
</dbReference>
<protein>
    <submittedName>
        <fullName evidence="4">Guanidinobutyrase</fullName>
        <ecNumber evidence="4">3.5.3.7</ecNumber>
    </submittedName>
</protein>
<sequence>MNKTTFSADAFSGLLHAGTGGTFMRLPRLTADTKALKDAGVTAAFLGFPWDAMCISRTGTNMGPKAIRDASDQFSFFNANLDLDLSDHYTFADCGDVPVVPGSAVKTMKLAEDMVDEIMASGAMPITLGGDHSVSIACVRAFAKHVKKPGLILVDSHFDTALEVGGEELSHCCPITRAVDAGFDPRNIVIIGTNGWMNPRNELEYIREKGITLMPLEMIIEKGPSVVAREAAEIAGNGTDSVYLTFDIDAIDGAYAPGTGVPAPGGMTSREAISLIRELAKVGLGGFDLVEVSPSYDHDGITSRLAVQLILEALGGNVQR</sequence>
<dbReference type="PROSITE" id="PS51409">
    <property type="entry name" value="ARGINASE_2"/>
    <property type="match status" value="1"/>
</dbReference>
<evidence type="ECO:0000313" key="4">
    <source>
        <dbReference type="EMBL" id="UOA16997.1"/>
    </source>
</evidence>
<evidence type="ECO:0000256" key="3">
    <source>
        <dbReference type="ARBA" id="ARBA00022801"/>
    </source>
</evidence>
<dbReference type="NCBIfam" id="TIGR01230">
    <property type="entry name" value="agmatinase"/>
    <property type="match status" value="1"/>
</dbReference>
<evidence type="ECO:0000313" key="5">
    <source>
        <dbReference type="Proteomes" id="UP000831019"/>
    </source>
</evidence>
<dbReference type="CDD" id="cd09990">
    <property type="entry name" value="Agmatinase-like"/>
    <property type="match status" value="1"/>
</dbReference>
<geneLocation type="plasmid" evidence="4 5">
    <name>pDSM109990_c</name>
</geneLocation>
<dbReference type="RefSeq" id="WP_243263777.1">
    <property type="nucleotide sequence ID" value="NZ_CP085147.1"/>
</dbReference>
<proteinExistence type="inferred from homology"/>
<evidence type="ECO:0000256" key="1">
    <source>
        <dbReference type="ARBA" id="ARBA00009227"/>
    </source>
</evidence>
<keyword evidence="2" id="KW-0479">Metal-binding</keyword>
<organism evidence="4 5">
    <name type="scientific">Sulfitobacter dubius</name>
    <dbReference type="NCBI Taxonomy" id="218673"/>
    <lineage>
        <taxon>Bacteria</taxon>
        <taxon>Pseudomonadati</taxon>
        <taxon>Pseudomonadota</taxon>
        <taxon>Alphaproteobacteria</taxon>
        <taxon>Rhodobacterales</taxon>
        <taxon>Roseobacteraceae</taxon>
        <taxon>Sulfitobacter</taxon>
    </lineage>
</organism>
<dbReference type="EMBL" id="CP085147">
    <property type="protein sequence ID" value="UOA16997.1"/>
    <property type="molecule type" value="Genomic_DNA"/>
</dbReference>